<accession>A0A3B0R0H2</accession>
<keyword evidence="1" id="KW-1133">Transmembrane helix</keyword>
<dbReference type="EMBL" id="UOEB01000278">
    <property type="protein sequence ID" value="VAV86032.1"/>
    <property type="molecule type" value="Genomic_DNA"/>
</dbReference>
<sequence>MIKFFRKIRQNMIKENKVSKYLLYAIGEIVLVVIGILIALSINNWNEGRKNDLKESLLIKNIIEDLSLDSVQINQSLNELSDQIHVVDDLIAKALDSEKILNYDSMGLVRYSSDFRPISQRNHAESVSSLENEFTREILQNYFLKEDEVIDIFKEYEDIIHNKIRPYLSDFGMHNLKSLYESQPDEIAQFLLQPKILEEQLGNVKFQQLLFERRLKTGSFKILLNELKMDNQELIKILSLNNNY</sequence>
<keyword evidence="1" id="KW-0472">Membrane</keyword>
<dbReference type="AlphaFoldDB" id="A0A3B0R0H2"/>
<feature type="transmembrane region" description="Helical" evidence="1">
    <location>
        <begin position="21"/>
        <end position="42"/>
    </location>
</feature>
<keyword evidence="1" id="KW-0812">Transmembrane</keyword>
<dbReference type="Pfam" id="PF19578">
    <property type="entry name" value="DUF6090"/>
    <property type="match status" value="1"/>
</dbReference>
<name>A0A3B0R0H2_9ZZZZ</name>
<evidence type="ECO:0000256" key="1">
    <source>
        <dbReference type="SAM" id="Phobius"/>
    </source>
</evidence>
<gene>
    <name evidence="2" type="ORF">MNBD_BACTEROID02-707</name>
</gene>
<protein>
    <submittedName>
        <fullName evidence="2">Uncharacterized protein</fullName>
    </submittedName>
</protein>
<proteinExistence type="predicted"/>
<organism evidence="2">
    <name type="scientific">hydrothermal vent metagenome</name>
    <dbReference type="NCBI Taxonomy" id="652676"/>
    <lineage>
        <taxon>unclassified sequences</taxon>
        <taxon>metagenomes</taxon>
        <taxon>ecological metagenomes</taxon>
    </lineage>
</organism>
<reference evidence="2" key="1">
    <citation type="submission" date="2018-06" db="EMBL/GenBank/DDBJ databases">
        <authorList>
            <person name="Zhirakovskaya E."/>
        </authorList>
    </citation>
    <scope>NUCLEOTIDE SEQUENCE</scope>
</reference>
<dbReference type="InterPro" id="IPR045749">
    <property type="entry name" value="DUF6090"/>
</dbReference>
<evidence type="ECO:0000313" key="2">
    <source>
        <dbReference type="EMBL" id="VAV86032.1"/>
    </source>
</evidence>